<feature type="region of interest" description="Disordered" evidence="1">
    <location>
        <begin position="1"/>
        <end position="56"/>
    </location>
</feature>
<proteinExistence type="predicted"/>
<evidence type="ECO:0000313" key="3">
    <source>
        <dbReference type="Proteomes" id="UP000462212"/>
    </source>
</evidence>
<evidence type="ECO:0000256" key="1">
    <source>
        <dbReference type="SAM" id="MobiDB-lite"/>
    </source>
</evidence>
<dbReference type="Proteomes" id="UP000462212">
    <property type="component" value="Unassembled WGS sequence"/>
</dbReference>
<dbReference type="AlphaFoldDB" id="A0A8H8S3N5"/>
<gene>
    <name evidence="2" type="ORF">LSUB1_G000491</name>
</gene>
<keyword evidence="3" id="KW-1185">Reference proteome</keyword>
<protein>
    <submittedName>
        <fullName evidence="2">Uncharacterized protein</fullName>
    </submittedName>
</protein>
<dbReference type="EMBL" id="QGMJ01000004">
    <property type="protein sequence ID" value="TVY45896.1"/>
    <property type="molecule type" value="Genomic_DNA"/>
</dbReference>
<sequence length="203" mass="23017">MNDPRRALPLSSRRSALNSEQYASNSQRILGQSPNDPHTNRDNPFPRGSQPSLSRPVVECRMPSRLDGPESQSQSTLKTSYDVKMATRQLQIESLSSVEKNEQDKWALSQLSLHSTCVMGLEWRKSVNGYRCSGGGHLVTNELLAEGKGGLYHHCGVWLGPMYGQEIIESMHGRLGRRREQDLRESARQKGFNNHNFLFHTRR</sequence>
<dbReference type="OrthoDB" id="4746642at2759"/>
<organism evidence="2 3">
    <name type="scientific">Lachnellula subtilissima</name>
    <dbReference type="NCBI Taxonomy" id="602034"/>
    <lineage>
        <taxon>Eukaryota</taxon>
        <taxon>Fungi</taxon>
        <taxon>Dikarya</taxon>
        <taxon>Ascomycota</taxon>
        <taxon>Pezizomycotina</taxon>
        <taxon>Leotiomycetes</taxon>
        <taxon>Helotiales</taxon>
        <taxon>Lachnaceae</taxon>
        <taxon>Lachnellula</taxon>
    </lineage>
</organism>
<comment type="caution">
    <text evidence="2">The sequence shown here is derived from an EMBL/GenBank/DDBJ whole genome shotgun (WGS) entry which is preliminary data.</text>
</comment>
<feature type="compositionally biased region" description="Polar residues" evidence="1">
    <location>
        <begin position="18"/>
        <end position="37"/>
    </location>
</feature>
<evidence type="ECO:0000313" key="2">
    <source>
        <dbReference type="EMBL" id="TVY45896.1"/>
    </source>
</evidence>
<accession>A0A8H8S3N5</accession>
<name>A0A8H8S3N5_9HELO</name>
<feature type="compositionally biased region" description="Low complexity" evidence="1">
    <location>
        <begin position="7"/>
        <end position="17"/>
    </location>
</feature>
<reference evidence="2 3" key="1">
    <citation type="submission" date="2018-05" db="EMBL/GenBank/DDBJ databases">
        <title>Genome sequencing and assembly of the regulated plant pathogen Lachnellula willkommii and related sister species for the development of diagnostic species identification markers.</title>
        <authorList>
            <person name="Giroux E."/>
            <person name="Bilodeau G."/>
        </authorList>
    </citation>
    <scope>NUCLEOTIDE SEQUENCE [LARGE SCALE GENOMIC DNA]</scope>
    <source>
        <strain evidence="2 3">CBS 197.66</strain>
    </source>
</reference>